<accession>A0A8H7LJ84</accession>
<feature type="compositionally biased region" description="Basic and acidic residues" evidence="3">
    <location>
        <begin position="162"/>
        <end position="178"/>
    </location>
</feature>
<keyword evidence="2" id="KW-0175">Coiled coil</keyword>
<evidence type="ECO:0000256" key="1">
    <source>
        <dbReference type="ARBA" id="ARBA00010126"/>
    </source>
</evidence>
<feature type="region of interest" description="Disordered" evidence="3">
    <location>
        <begin position="1"/>
        <end position="70"/>
    </location>
</feature>
<protein>
    <recommendedName>
        <fullName evidence="4">Nuclear speckle splicing regulatory protein 1 N-terminal domain-containing protein</fullName>
    </recommendedName>
</protein>
<comment type="similarity">
    <text evidence="1">Belongs to the NSRP1 family.</text>
</comment>
<feature type="region of interest" description="Disordered" evidence="3">
    <location>
        <begin position="162"/>
        <end position="278"/>
    </location>
</feature>
<dbReference type="EMBL" id="JACYCC010000035">
    <property type="protein sequence ID" value="KAF8682177.1"/>
    <property type="molecule type" value="Genomic_DNA"/>
</dbReference>
<feature type="compositionally biased region" description="Basic and acidic residues" evidence="3">
    <location>
        <begin position="362"/>
        <end position="401"/>
    </location>
</feature>
<proteinExistence type="inferred from homology"/>
<evidence type="ECO:0000313" key="5">
    <source>
        <dbReference type="EMBL" id="KAF8682177.1"/>
    </source>
</evidence>
<dbReference type="GO" id="GO:0000381">
    <property type="term" value="P:regulation of alternative mRNA splicing, via spliceosome"/>
    <property type="evidence" value="ECO:0007669"/>
    <property type="project" value="InterPro"/>
</dbReference>
<evidence type="ECO:0000259" key="4">
    <source>
        <dbReference type="Pfam" id="PF09745"/>
    </source>
</evidence>
<feature type="compositionally biased region" description="Low complexity" evidence="3">
    <location>
        <begin position="205"/>
        <end position="232"/>
    </location>
</feature>
<name>A0A8H7LJ84_9AGAM</name>
<organism evidence="5 6">
    <name type="scientific">Rhizoctonia solani</name>
    <dbReference type="NCBI Taxonomy" id="456999"/>
    <lineage>
        <taxon>Eukaryota</taxon>
        <taxon>Fungi</taxon>
        <taxon>Dikarya</taxon>
        <taxon>Basidiomycota</taxon>
        <taxon>Agaricomycotina</taxon>
        <taxon>Agaricomycetes</taxon>
        <taxon>Cantharellales</taxon>
        <taxon>Ceratobasidiaceae</taxon>
        <taxon>Rhizoctonia</taxon>
    </lineage>
</organism>
<reference evidence="5" key="1">
    <citation type="submission" date="2020-09" db="EMBL/GenBank/DDBJ databases">
        <title>Comparative genome analyses of four rice-infecting Rhizoctonia solani isolates reveal extensive enrichment of homogalacturonan modification genes.</title>
        <authorList>
            <person name="Lee D.-Y."/>
            <person name="Jeon J."/>
            <person name="Kim K.-T."/>
            <person name="Cheong K."/>
            <person name="Song H."/>
            <person name="Choi G."/>
            <person name="Ko J."/>
            <person name="Opiyo S.O."/>
            <person name="Zuo S."/>
            <person name="Madhav S."/>
            <person name="Lee Y.-H."/>
            <person name="Wang G.-L."/>
        </authorList>
    </citation>
    <scope>NUCLEOTIDE SEQUENCE</scope>
    <source>
        <strain evidence="5">AG1-IA YN-7</strain>
    </source>
</reference>
<dbReference type="Pfam" id="PF09745">
    <property type="entry name" value="NSRP1_N"/>
    <property type="match status" value="1"/>
</dbReference>
<dbReference type="PANTHER" id="PTHR47845:SF1">
    <property type="entry name" value="NUCLEAR SPECKLE SPLICING REGULATORY PROTEIN 1 HOMOLOG"/>
    <property type="match status" value="1"/>
</dbReference>
<feature type="domain" description="Nuclear speckle splicing regulatory protein 1 N-terminal" evidence="4">
    <location>
        <begin position="66"/>
        <end position="182"/>
    </location>
</feature>
<feature type="compositionally biased region" description="Basic and acidic residues" evidence="3">
    <location>
        <begin position="194"/>
        <end position="204"/>
    </location>
</feature>
<comment type="caution">
    <text evidence="5">The sequence shown here is derived from an EMBL/GenBank/DDBJ whole genome shotgun (WGS) entry which is preliminary data.</text>
</comment>
<dbReference type="Proteomes" id="UP000650582">
    <property type="component" value="Unassembled WGS sequence"/>
</dbReference>
<evidence type="ECO:0000256" key="3">
    <source>
        <dbReference type="SAM" id="MobiDB-lite"/>
    </source>
</evidence>
<sequence length="419" mass="46621">MSKLSFSLAKPKKDVQPVGTAPSLTRVALDDDNESSVLSGGGNGASGRKKNDMTNMAAQAVSRKAQRKMDAELKVDSTVFQYDEVWDGMKLAEAKAKAQKEDNPEARKPKYMKNLLDSAATRRLDHLRAEEKLMQREREAEGDEFADKEKFVTQAYKDQMAEVRRAEAEEKAREEAERKKNKGLGGGMTHFYKRMLEDSSRSHDAAVAATSSDPDPSSESAATAATSATSAPGRIGPAPVTNLTVTRPARGPKPLEVAPNPDEVLKSGETRTNGETKTMITADGAEVEINDNNEVVDKRELLSAGLNLSAPNTRNLSLLRAIHGSGSKTTEEPVVAHRAAGVAASKEEIRKRQQRQLEAQLEEERKRVRDEQEREEREERERVVRRRNDESAVNDAKERYLARKRRKLEEEQQQEQQES</sequence>
<feature type="region of interest" description="Disordered" evidence="3">
    <location>
        <begin position="357"/>
        <end position="419"/>
    </location>
</feature>
<dbReference type="InterPro" id="IPR053246">
    <property type="entry name" value="NS_splicing_regulatory_protein"/>
</dbReference>
<evidence type="ECO:0000256" key="2">
    <source>
        <dbReference type="ARBA" id="ARBA00023054"/>
    </source>
</evidence>
<gene>
    <name evidence="5" type="ORF">RHS04_02161</name>
</gene>
<evidence type="ECO:0000313" key="6">
    <source>
        <dbReference type="Proteomes" id="UP000650582"/>
    </source>
</evidence>
<feature type="compositionally biased region" description="Basic and acidic residues" evidence="3">
    <location>
        <begin position="263"/>
        <end position="274"/>
    </location>
</feature>
<dbReference type="AlphaFoldDB" id="A0A8H7LJ84"/>
<dbReference type="InterPro" id="IPR018612">
    <property type="entry name" value="NSRP1_N"/>
</dbReference>
<dbReference type="PANTHER" id="PTHR47845">
    <property type="entry name" value="NUCLEAR SPECKLE SPLICING REGULATORY PROTEIN 1 HOMOLOG"/>
    <property type="match status" value="1"/>
</dbReference>